<dbReference type="Pfam" id="PF01245">
    <property type="entry name" value="Ribosomal_L19"/>
    <property type="match status" value="1"/>
</dbReference>
<dbReference type="GO" id="GO:0006412">
    <property type="term" value="P:translation"/>
    <property type="evidence" value="ECO:0007669"/>
    <property type="project" value="UniProtKB-UniRule"/>
</dbReference>
<dbReference type="NCBIfam" id="TIGR01024">
    <property type="entry name" value="rplS_bact"/>
    <property type="match status" value="1"/>
</dbReference>
<reference evidence="7 8" key="1">
    <citation type="submission" date="2019-11" db="EMBL/GenBank/DDBJ databases">
        <authorList>
            <person name="Khan S.A."/>
            <person name="Jeon C.O."/>
            <person name="Chun B.H."/>
        </authorList>
    </citation>
    <scope>NUCLEOTIDE SEQUENCE [LARGE SCALE GENOMIC DNA]</scope>
    <source>
        <strain evidence="7 8">IMCC 1097</strain>
    </source>
</reference>
<evidence type="ECO:0000313" key="7">
    <source>
        <dbReference type="EMBL" id="QGG80785.1"/>
    </source>
</evidence>
<protein>
    <recommendedName>
        <fullName evidence="4 5">Large ribosomal subunit protein bL19</fullName>
    </recommendedName>
</protein>
<dbReference type="PANTHER" id="PTHR15680">
    <property type="entry name" value="RIBOSOMAL PROTEIN L19"/>
    <property type="match status" value="1"/>
</dbReference>
<organism evidence="7 8">
    <name type="scientific">Litorivicinus lipolyticus</name>
    <dbReference type="NCBI Taxonomy" id="418701"/>
    <lineage>
        <taxon>Bacteria</taxon>
        <taxon>Pseudomonadati</taxon>
        <taxon>Pseudomonadota</taxon>
        <taxon>Gammaproteobacteria</taxon>
        <taxon>Oceanospirillales</taxon>
        <taxon>Litorivicinaceae</taxon>
        <taxon>Litorivicinus</taxon>
    </lineage>
</organism>
<evidence type="ECO:0000256" key="6">
    <source>
        <dbReference type="RuleBase" id="RU000559"/>
    </source>
</evidence>
<dbReference type="PIRSF" id="PIRSF002191">
    <property type="entry name" value="Ribosomal_L19"/>
    <property type="match status" value="1"/>
</dbReference>
<dbReference type="Proteomes" id="UP000388235">
    <property type="component" value="Chromosome"/>
</dbReference>
<dbReference type="SUPFAM" id="SSF50104">
    <property type="entry name" value="Translation proteins SH3-like domain"/>
    <property type="match status" value="1"/>
</dbReference>
<accession>A0A5Q2QIC8</accession>
<dbReference type="PRINTS" id="PR00061">
    <property type="entry name" value="RIBOSOMALL19"/>
</dbReference>
<evidence type="ECO:0000313" key="8">
    <source>
        <dbReference type="Proteomes" id="UP000388235"/>
    </source>
</evidence>
<dbReference type="InterPro" id="IPR001857">
    <property type="entry name" value="Ribosomal_bL19"/>
</dbReference>
<evidence type="ECO:0000256" key="1">
    <source>
        <dbReference type="ARBA" id="ARBA00005781"/>
    </source>
</evidence>
<keyword evidence="2 5" id="KW-0689">Ribosomal protein</keyword>
<evidence type="ECO:0000256" key="3">
    <source>
        <dbReference type="ARBA" id="ARBA00023274"/>
    </source>
</evidence>
<dbReference type="InterPro" id="IPR008991">
    <property type="entry name" value="Translation_prot_SH3-like_sf"/>
</dbReference>
<sequence>MKNPIIEALETEQMDKQVPAFGPGDTLVVQVKVKEGTRERLQAFEGVVIAKRNRGVNSGFTVRKISHGVGVERTFQTYSKLIDSIEVKRRGDVRKAKLYYLRERSGRSARIREKLVTK</sequence>
<evidence type="ECO:0000256" key="2">
    <source>
        <dbReference type="ARBA" id="ARBA00022980"/>
    </source>
</evidence>
<dbReference type="PANTHER" id="PTHR15680:SF9">
    <property type="entry name" value="LARGE RIBOSOMAL SUBUNIT PROTEIN BL19M"/>
    <property type="match status" value="1"/>
</dbReference>
<dbReference type="OrthoDB" id="9803541at2"/>
<dbReference type="PROSITE" id="PS01015">
    <property type="entry name" value="RIBOSOMAL_L19"/>
    <property type="match status" value="1"/>
</dbReference>
<dbReference type="InterPro" id="IPR038657">
    <property type="entry name" value="Ribosomal_bL19_sf"/>
</dbReference>
<dbReference type="HAMAP" id="MF_00402">
    <property type="entry name" value="Ribosomal_bL19"/>
    <property type="match status" value="1"/>
</dbReference>
<dbReference type="FunFam" id="2.30.30.790:FF:000001">
    <property type="entry name" value="50S ribosomal protein L19"/>
    <property type="match status" value="1"/>
</dbReference>
<evidence type="ECO:0000256" key="5">
    <source>
        <dbReference type="HAMAP-Rule" id="MF_00402"/>
    </source>
</evidence>
<dbReference type="RefSeq" id="WP_153714289.1">
    <property type="nucleotide sequence ID" value="NZ_CP045871.1"/>
</dbReference>
<dbReference type="EMBL" id="CP045871">
    <property type="protein sequence ID" value="QGG80785.1"/>
    <property type="molecule type" value="Genomic_DNA"/>
</dbReference>
<evidence type="ECO:0000256" key="4">
    <source>
        <dbReference type="ARBA" id="ARBA00035171"/>
    </source>
</evidence>
<proteinExistence type="inferred from homology"/>
<comment type="similarity">
    <text evidence="1 5 6">Belongs to the bacterial ribosomal protein bL19 family.</text>
</comment>
<dbReference type="KEGG" id="llp:GH975_09480"/>
<dbReference type="AlphaFoldDB" id="A0A5Q2QIC8"/>
<comment type="function">
    <text evidence="5 6">This protein is located at the 30S-50S ribosomal subunit interface and may play a role in the structure and function of the aminoacyl-tRNA binding site.</text>
</comment>
<dbReference type="Gene3D" id="2.30.30.790">
    <property type="match status" value="1"/>
</dbReference>
<dbReference type="InterPro" id="IPR018257">
    <property type="entry name" value="Ribosomal_bL19_CS"/>
</dbReference>
<name>A0A5Q2QIC8_9GAMM</name>
<keyword evidence="8" id="KW-1185">Reference proteome</keyword>
<gene>
    <name evidence="5 7" type="primary">rplS</name>
    <name evidence="7" type="ORF">GH975_09480</name>
</gene>
<keyword evidence="3 5" id="KW-0687">Ribonucleoprotein</keyword>
<dbReference type="GO" id="GO:0003735">
    <property type="term" value="F:structural constituent of ribosome"/>
    <property type="evidence" value="ECO:0007669"/>
    <property type="project" value="InterPro"/>
</dbReference>
<dbReference type="GO" id="GO:0022625">
    <property type="term" value="C:cytosolic large ribosomal subunit"/>
    <property type="evidence" value="ECO:0007669"/>
    <property type="project" value="TreeGrafter"/>
</dbReference>